<protein>
    <submittedName>
        <fullName evidence="1">Uncharacterized protein</fullName>
    </submittedName>
</protein>
<evidence type="ECO:0000313" key="2">
    <source>
        <dbReference type="Proteomes" id="UP000632138"/>
    </source>
</evidence>
<dbReference type="Pfam" id="PF19681">
    <property type="entry name" value="DUF6183"/>
    <property type="match status" value="1"/>
</dbReference>
<accession>A0ABS2AVB1</accession>
<name>A0ABS2AVB1_9ACTN</name>
<reference evidence="1 2" key="1">
    <citation type="submission" date="2021-01" db="EMBL/GenBank/DDBJ databases">
        <title>Actinoplanes sp. nov. LDG1-06 isolated from lichen.</title>
        <authorList>
            <person name="Saeng-In P."/>
            <person name="Phongsopitanun W."/>
            <person name="Kanchanasin P."/>
            <person name="Yuki M."/>
            <person name="Kudo T."/>
            <person name="Ohkuma M."/>
            <person name="Tanasupawat S."/>
        </authorList>
    </citation>
    <scope>NUCLEOTIDE SEQUENCE [LARGE SCALE GENOMIC DNA]</scope>
    <source>
        <strain evidence="1 2">LDG1-06</strain>
    </source>
</reference>
<dbReference type="InterPro" id="IPR045756">
    <property type="entry name" value="DUF6183"/>
</dbReference>
<gene>
    <name evidence="1" type="ORF">JIG36_50770</name>
</gene>
<evidence type="ECO:0000313" key="1">
    <source>
        <dbReference type="EMBL" id="MBM2623802.1"/>
    </source>
</evidence>
<sequence length="656" mass="71928">MTGMTFPDGAWNDVRHGLFDPTAEYVGDNWAGQVLEPWLAAHRSIIAALHHIGRRDMARTALSSEDLWTLYAFSRVAEQLLLPYQPPATEPADAAERMPAGAYEHFLDAIGATFPRAAGFHPFLHEIVAVQEDDDPEAGPSLTALWWPGCMIGSLMLVRAGVTVRAGARRLTPGVATGSTLYWAWQRRHRPVADLSHGWGSNSQWRTRFRRDYWLPDRLAYNVDADLKPAKAHPDGARDIVDVDLLRYRCSTMTDLGSEQWVWPEHHSEPAPFTLDSTPRMAGYLTELATTVLDLDNTSGIWALADTRIAAGDPTFVADLAIRLRQQYGTAISPPWQYASVDNRLLRLLCMTQQAAAIEQTVRVVMAGDLPQRRQAAQLLAYHQSPKQLAVLFTDRWPASEEVEQLRSLVLHELILRSIKVEDIPDIAEWATSPHRSHQVLDRLSYTLTAVEGRPALPRFQLDSTSYPVFSGKPSAPAIARVIGARVPGSTETTTTETAAAIGTAVASWVSWSNGQCEARTFELTSELADGALADTLTSLGLQCLGTTAAADLHIYRSSPGQVWQALFDAAANGGAYTAGEGGAQGRLSAWLSLAGLTGCSAQTDIAEVEYQAGSRSWYTLDPTTRWFDQTGWDIAVIAVSPDRRHLRVLAATDAD</sequence>
<proteinExistence type="predicted"/>
<comment type="caution">
    <text evidence="1">The sequence shown here is derived from an EMBL/GenBank/DDBJ whole genome shotgun (WGS) entry which is preliminary data.</text>
</comment>
<keyword evidence="2" id="KW-1185">Reference proteome</keyword>
<dbReference type="Proteomes" id="UP000632138">
    <property type="component" value="Unassembled WGS sequence"/>
</dbReference>
<organism evidence="1 2">
    <name type="scientific">Paractinoplanes ovalisporus</name>
    <dbReference type="NCBI Taxonomy" id="2810368"/>
    <lineage>
        <taxon>Bacteria</taxon>
        <taxon>Bacillati</taxon>
        <taxon>Actinomycetota</taxon>
        <taxon>Actinomycetes</taxon>
        <taxon>Micromonosporales</taxon>
        <taxon>Micromonosporaceae</taxon>
        <taxon>Paractinoplanes</taxon>
    </lineage>
</organism>
<dbReference type="EMBL" id="JAENHP010000045">
    <property type="protein sequence ID" value="MBM2623802.1"/>
    <property type="molecule type" value="Genomic_DNA"/>
</dbReference>